<organism evidence="3 4">
    <name type="scientific">Hypholoma sublateritium (strain FD-334 SS-4)</name>
    <dbReference type="NCBI Taxonomy" id="945553"/>
    <lineage>
        <taxon>Eukaryota</taxon>
        <taxon>Fungi</taxon>
        <taxon>Dikarya</taxon>
        <taxon>Basidiomycota</taxon>
        <taxon>Agaricomycotina</taxon>
        <taxon>Agaricomycetes</taxon>
        <taxon>Agaricomycetidae</taxon>
        <taxon>Agaricales</taxon>
        <taxon>Agaricineae</taxon>
        <taxon>Strophariaceae</taxon>
        <taxon>Hypholoma</taxon>
    </lineage>
</organism>
<dbReference type="GO" id="GO:0003723">
    <property type="term" value="F:RNA binding"/>
    <property type="evidence" value="ECO:0007669"/>
    <property type="project" value="InterPro"/>
</dbReference>
<proteinExistence type="predicted"/>
<dbReference type="GO" id="GO:0000175">
    <property type="term" value="F:3'-5'-RNA exonuclease activity"/>
    <property type="evidence" value="ECO:0007669"/>
    <property type="project" value="TreeGrafter"/>
</dbReference>
<reference evidence="4" key="1">
    <citation type="submission" date="2014-04" db="EMBL/GenBank/DDBJ databases">
        <title>Evolutionary Origins and Diversification of the Mycorrhizal Mutualists.</title>
        <authorList>
            <consortium name="DOE Joint Genome Institute"/>
            <consortium name="Mycorrhizal Genomics Consortium"/>
            <person name="Kohler A."/>
            <person name="Kuo A."/>
            <person name="Nagy L.G."/>
            <person name="Floudas D."/>
            <person name="Copeland A."/>
            <person name="Barry K.W."/>
            <person name="Cichocki N."/>
            <person name="Veneault-Fourrey C."/>
            <person name="LaButti K."/>
            <person name="Lindquist E.A."/>
            <person name="Lipzen A."/>
            <person name="Lundell T."/>
            <person name="Morin E."/>
            <person name="Murat C."/>
            <person name="Riley R."/>
            <person name="Ohm R."/>
            <person name="Sun H."/>
            <person name="Tunlid A."/>
            <person name="Henrissat B."/>
            <person name="Grigoriev I.V."/>
            <person name="Hibbett D.S."/>
            <person name="Martin F."/>
        </authorList>
    </citation>
    <scope>NUCLEOTIDE SEQUENCE [LARGE SCALE GENOMIC DNA]</scope>
    <source>
        <strain evidence="4">FD-334 SS-4</strain>
    </source>
</reference>
<feature type="domain" description="RNB" evidence="2">
    <location>
        <begin position="508"/>
        <end position="862"/>
    </location>
</feature>
<dbReference type="OrthoDB" id="2285229at2759"/>
<feature type="compositionally biased region" description="Polar residues" evidence="1">
    <location>
        <begin position="15"/>
        <end position="36"/>
    </location>
</feature>
<dbReference type="GO" id="GO:0006402">
    <property type="term" value="P:mRNA catabolic process"/>
    <property type="evidence" value="ECO:0007669"/>
    <property type="project" value="TreeGrafter"/>
</dbReference>
<feature type="compositionally biased region" description="Basic and acidic residues" evidence="1">
    <location>
        <begin position="87"/>
        <end position="96"/>
    </location>
</feature>
<dbReference type="AlphaFoldDB" id="A0A0D2LFH9"/>
<dbReference type="EMBL" id="KN817528">
    <property type="protein sequence ID" value="KJA26412.1"/>
    <property type="molecule type" value="Genomic_DNA"/>
</dbReference>
<protein>
    <recommendedName>
        <fullName evidence="2">RNB domain-containing protein</fullName>
    </recommendedName>
</protein>
<evidence type="ECO:0000259" key="2">
    <source>
        <dbReference type="SMART" id="SM00955"/>
    </source>
</evidence>
<feature type="region of interest" description="Disordered" evidence="1">
    <location>
        <begin position="15"/>
        <end position="106"/>
    </location>
</feature>
<dbReference type="OMA" id="LRRYMDM"/>
<dbReference type="GO" id="GO:0000932">
    <property type="term" value="C:P-body"/>
    <property type="evidence" value="ECO:0007669"/>
    <property type="project" value="TreeGrafter"/>
</dbReference>
<dbReference type="PANTHER" id="PTHR23355">
    <property type="entry name" value="RIBONUCLEASE"/>
    <property type="match status" value="1"/>
</dbReference>
<dbReference type="SUPFAM" id="SSF50249">
    <property type="entry name" value="Nucleic acid-binding proteins"/>
    <property type="match status" value="1"/>
</dbReference>
<evidence type="ECO:0000256" key="1">
    <source>
        <dbReference type="SAM" id="MobiDB-lite"/>
    </source>
</evidence>
<dbReference type="InterPro" id="IPR001900">
    <property type="entry name" value="RNase_II/R"/>
</dbReference>
<dbReference type="PANTHER" id="PTHR23355:SF65">
    <property type="entry name" value="EXORIBONUCLEASE CYT-4, PUTATIVE (AFU_ORTHOLOGUE AFUA_7G01550)-RELATED"/>
    <property type="match status" value="1"/>
</dbReference>
<dbReference type="STRING" id="945553.A0A0D2LFH9"/>
<evidence type="ECO:0000313" key="3">
    <source>
        <dbReference type="EMBL" id="KJA26412.1"/>
    </source>
</evidence>
<keyword evidence="4" id="KW-1185">Reference proteome</keyword>
<sequence>MRRHCIRSVLLQCTETPGPSSFQPIQRLSFSTSSSVLIPATPRPRPRPEQRRREANRDAGTATAPDKDNKKRKAPFVNPRSAFRNKATVDKGRSPDKPYGSSAPTPVRFINPGPLRGHLLQNQKELFLQGDGPPPVPEGDIQLGEELSLTATHSPGSFVELRRNERTSEAIVLTDRLVDGKLQTVCLTSTGEITATMPTDVFFSVPNVISADLAARCGTEGISETPQALNARIQALKQLRSISIEAQQAAQGSRMWDRQKILSVYDELKHHDPKKWGSCTLEQVADLFYVQPGYINYYATHKYLMERPLKYIAETGYIRNQKFRVRPERDVKEIQTVEDWIADYRIKPKVDGPYKNFIEKAQAVVDAYKKQPPRDSGPMTQEKWDSSWNDTDIVILSYLLRSLQQHISSQLDPYQIGRNTIVTDVLRVAEVSDDTIHRLLIELRIMAPWQDLHVLSPLLNPSGDFGARGPIEKELEQIYRASSHPQPIAGLVLGPYDFHPSDPLDSVRHDFGNLKTFVIDSHTASELDDGVSVERIPSEPENHWIHVHIADPARQLHPGHALSVRARTQFSALYFGTELFPMLPFSVLHDPKLGLSLTDTVSRDQPNHVMTFSIKVDGKAKVLDYKVRAGLLRNVRKTTYDEVDLALGNEAFSKTYPFGGTRPTRVGVNAPLSEDDLADLRLLRKLALDQEYKRAVVDRILLLDSTFVEIDMLTLPPVDIKSPHLPGAVYHGFPEMQYSVGSISNEDHGARNLVSEMMKLACQVASRFASDHDLPFIRRAVDPFEWPDYELALKFANNTNVISQQDFLKAQGFASSGKYMLEPGAHALLGLPAGVGYSRVTSPLRRFMDLALHWQIHHALLGSKAPARVPFSKEEMETLILEAGVKDVQYRRLEKANKLFYALMYLKRFASDTARGVERPNGDPLSRIKAWTLHTPSRDNLNSLSVSVVLPDLGIQAYAMDLPSFYVDLPPGSDLLVKLNHIDLGLRRTKMYVTLTS</sequence>
<dbReference type="InterPro" id="IPR050180">
    <property type="entry name" value="RNR_Ribonuclease"/>
</dbReference>
<name>A0A0D2LFH9_HYPSF</name>
<dbReference type="SMART" id="SM00955">
    <property type="entry name" value="RNB"/>
    <property type="match status" value="1"/>
</dbReference>
<evidence type="ECO:0000313" key="4">
    <source>
        <dbReference type="Proteomes" id="UP000054270"/>
    </source>
</evidence>
<dbReference type="InterPro" id="IPR012340">
    <property type="entry name" value="NA-bd_OB-fold"/>
</dbReference>
<dbReference type="Proteomes" id="UP000054270">
    <property type="component" value="Unassembled WGS sequence"/>
</dbReference>
<gene>
    <name evidence="3" type="ORF">HYPSUDRAFT_159478</name>
</gene>
<dbReference type="Pfam" id="PF00773">
    <property type="entry name" value="RNB"/>
    <property type="match status" value="1"/>
</dbReference>
<accession>A0A0D2LFH9</accession>
<feature type="compositionally biased region" description="Basic and acidic residues" evidence="1">
    <location>
        <begin position="46"/>
        <end position="57"/>
    </location>
</feature>